<dbReference type="EMBL" id="QFYS01000008">
    <property type="protein sequence ID" value="RAK63394.1"/>
    <property type="molecule type" value="Genomic_DNA"/>
</dbReference>
<sequence>MPNILITWAARLALLGVFAVAFAGAIDPHHNAAASAPPPDVVEHIGYGYLLTLLTIISLPRVNPWLIGGGFLAVGAGFEVMQILGLVSGTFQWKDLIANTAGVVAALAPLAVGRWRR</sequence>
<gene>
    <name evidence="3" type="ORF">DJ019_16865</name>
</gene>
<keyword evidence="1" id="KW-0812">Transmembrane</keyword>
<feature type="signal peptide" evidence="2">
    <location>
        <begin position="1"/>
        <end position="23"/>
    </location>
</feature>
<accession>A0A328BC68</accession>
<reference evidence="3 4" key="1">
    <citation type="submission" date="2018-05" db="EMBL/GenBank/DDBJ databases">
        <authorList>
            <person name="Lanie J.A."/>
            <person name="Ng W.-L."/>
            <person name="Kazmierczak K.M."/>
            <person name="Andrzejewski T.M."/>
            <person name="Davidsen T.M."/>
            <person name="Wayne K.J."/>
            <person name="Tettelin H."/>
            <person name="Glass J.I."/>
            <person name="Rusch D."/>
            <person name="Podicherti R."/>
            <person name="Tsui H.-C.T."/>
            <person name="Winkler M.E."/>
        </authorList>
    </citation>
    <scope>NUCLEOTIDE SEQUENCE [LARGE SCALE GENOMIC DNA]</scope>
    <source>
        <strain evidence="3 4">BUT-10</strain>
    </source>
</reference>
<feature type="transmembrane region" description="Helical" evidence="1">
    <location>
        <begin position="66"/>
        <end position="84"/>
    </location>
</feature>
<feature type="transmembrane region" description="Helical" evidence="1">
    <location>
        <begin position="96"/>
        <end position="115"/>
    </location>
</feature>
<keyword evidence="2" id="KW-0732">Signal</keyword>
<dbReference type="AlphaFoldDB" id="A0A328BC68"/>
<evidence type="ECO:0000256" key="2">
    <source>
        <dbReference type="SAM" id="SignalP"/>
    </source>
</evidence>
<proteinExistence type="predicted"/>
<keyword evidence="1" id="KW-0472">Membrane</keyword>
<name>A0A328BC68_9CAUL</name>
<protein>
    <recommendedName>
        <fullName evidence="5">VanZ family protein</fullName>
    </recommendedName>
</protein>
<feature type="transmembrane region" description="Helical" evidence="1">
    <location>
        <begin position="41"/>
        <end position="59"/>
    </location>
</feature>
<feature type="chain" id="PRO_5016461339" description="VanZ family protein" evidence="2">
    <location>
        <begin position="24"/>
        <end position="117"/>
    </location>
</feature>
<evidence type="ECO:0000256" key="1">
    <source>
        <dbReference type="SAM" id="Phobius"/>
    </source>
</evidence>
<evidence type="ECO:0000313" key="4">
    <source>
        <dbReference type="Proteomes" id="UP000249524"/>
    </source>
</evidence>
<organism evidence="3 4">
    <name type="scientific">Phenylobacterium kunshanense</name>
    <dbReference type="NCBI Taxonomy" id="1445034"/>
    <lineage>
        <taxon>Bacteria</taxon>
        <taxon>Pseudomonadati</taxon>
        <taxon>Pseudomonadota</taxon>
        <taxon>Alphaproteobacteria</taxon>
        <taxon>Caulobacterales</taxon>
        <taxon>Caulobacteraceae</taxon>
        <taxon>Phenylobacterium</taxon>
    </lineage>
</organism>
<dbReference type="OrthoDB" id="7211150at2"/>
<dbReference type="RefSeq" id="WP_111277234.1">
    <property type="nucleotide sequence ID" value="NZ_QFYS01000008.1"/>
</dbReference>
<keyword evidence="4" id="KW-1185">Reference proteome</keyword>
<evidence type="ECO:0008006" key="5">
    <source>
        <dbReference type="Google" id="ProtNLM"/>
    </source>
</evidence>
<keyword evidence="1" id="KW-1133">Transmembrane helix</keyword>
<evidence type="ECO:0000313" key="3">
    <source>
        <dbReference type="EMBL" id="RAK63394.1"/>
    </source>
</evidence>
<comment type="caution">
    <text evidence="3">The sequence shown here is derived from an EMBL/GenBank/DDBJ whole genome shotgun (WGS) entry which is preliminary data.</text>
</comment>
<dbReference type="Proteomes" id="UP000249524">
    <property type="component" value="Unassembled WGS sequence"/>
</dbReference>